<dbReference type="InterPro" id="IPR005877">
    <property type="entry name" value="YSIRK_signal_dom"/>
</dbReference>
<dbReference type="InterPro" id="IPR013783">
    <property type="entry name" value="Ig-like_fold"/>
</dbReference>
<dbReference type="PROSITE" id="PS50022">
    <property type="entry name" value="FA58C_3"/>
    <property type="match status" value="2"/>
</dbReference>
<feature type="region of interest" description="Disordered" evidence="6">
    <location>
        <begin position="477"/>
        <end position="500"/>
    </location>
</feature>
<dbReference type="SUPFAM" id="SSF49265">
    <property type="entry name" value="Fibronectin type III"/>
    <property type="match status" value="1"/>
</dbReference>
<evidence type="ECO:0000256" key="3">
    <source>
        <dbReference type="ARBA" id="ARBA00022525"/>
    </source>
</evidence>
<evidence type="ECO:0000256" key="7">
    <source>
        <dbReference type="SAM" id="Phobius"/>
    </source>
</evidence>
<protein>
    <submittedName>
        <fullName evidence="12">Discoidin domain-containing protein</fullName>
    </submittedName>
</protein>
<keyword evidence="4 8" id="KW-0732">Signal</keyword>
<dbReference type="Pfam" id="PF00041">
    <property type="entry name" value="fn3"/>
    <property type="match status" value="2"/>
</dbReference>
<feature type="compositionally biased region" description="Polar residues" evidence="6">
    <location>
        <begin position="144"/>
        <end position="155"/>
    </location>
</feature>
<dbReference type="Gene3D" id="2.60.40.1760">
    <property type="entry name" value="glycosyl hydrolase (family 31)"/>
    <property type="match status" value="1"/>
</dbReference>
<evidence type="ECO:0000256" key="8">
    <source>
        <dbReference type="SAM" id="SignalP"/>
    </source>
</evidence>
<dbReference type="Pfam" id="PF21365">
    <property type="entry name" value="Glyco_hydro_31_3rd"/>
    <property type="match status" value="1"/>
</dbReference>
<keyword evidence="7" id="KW-1133">Transmembrane helix</keyword>
<dbReference type="Pfam" id="PF00754">
    <property type="entry name" value="F5_F8_type_C"/>
    <property type="match status" value="2"/>
</dbReference>
<dbReference type="RefSeq" id="WP_380425800.1">
    <property type="nucleotide sequence ID" value="NZ_JBHRZV010000029.1"/>
</dbReference>
<feature type="compositionally biased region" description="Polar residues" evidence="6">
    <location>
        <begin position="48"/>
        <end position="80"/>
    </location>
</feature>
<dbReference type="Gene3D" id="2.60.120.260">
    <property type="entry name" value="Galactose-binding domain-like"/>
    <property type="match status" value="4"/>
</dbReference>
<dbReference type="InterPro" id="IPR025887">
    <property type="entry name" value="Glyco_hydro_31_N_dom"/>
</dbReference>
<dbReference type="InterPro" id="IPR048395">
    <property type="entry name" value="Glyco_hydro_31_C"/>
</dbReference>
<dbReference type="Pfam" id="PF04650">
    <property type="entry name" value="YSIRK_signal"/>
    <property type="match status" value="1"/>
</dbReference>
<evidence type="ECO:0000256" key="6">
    <source>
        <dbReference type="SAM" id="MobiDB-lite"/>
    </source>
</evidence>
<dbReference type="Pfam" id="PF01055">
    <property type="entry name" value="Glyco_hydro_31_2nd"/>
    <property type="match status" value="1"/>
</dbReference>
<dbReference type="InterPro" id="IPR036116">
    <property type="entry name" value="FN3_sf"/>
</dbReference>
<dbReference type="InterPro" id="IPR013780">
    <property type="entry name" value="Glyco_hydro_b"/>
</dbReference>
<sequence>MSQFNKQPKYSIRKFKVGVCSTVIAFSFLASGGVALADEEVSTVNLETTEATRSSDTSEITTNTTSDANGVTESVNSSNLIEEKPTSSADVPVESVETTVASSSDTTVSESASTVATTSSAIETEVIENTRVSSSAGVTREANSEQPSRANSDGISGSVVEVAKESLAISGNSEVYQDGETPEKLLDGDPVTLAELKWDIDENRRLPEEIKLPQPVTFSFNNGEAVDLESLKIFKRINANGTLTKYRVTGFNGDDEVYSSGDIVTDFSEEIAAHILTQPTKVSHVQLTFLEAKNSAAGAVDNQKLSLKEVELYSNNGQKIDSSSFSVSGNENVYETTYGAGLDKLTDGNLDTLAELKWDYGSNRKLPDTVSLPQDITLSTKDGSAIVLNKLEILKRAGSNGTLTKYRVQAFNGEESVYRSEDVTTDFAEEVASHDLGNVTANKVVITFLEAKNSADGAVDKQKLTLRELKLYEFKATETETPAEQPVENPTETPTDTEDTYVKPANALGAISSLTFENDRATIHFATGQKAQLDLYNNHVFRYNIENGDATFVDTPEPSRADRPAEIAIKKLADYKKDGSTLGRLSQDDKAYTIETDAIKLVFDKATARMSVYDQTGKLITKEVVPVQMTAGSAVQTLSQAADEYFFGGGMQNGRFTHKGNKISIVNENNWVDGGVASPNPFYWSTRGYGVLRNTFKPGSYDFGTTNKSAVETTHNESRYDAFFFINTTPANIIKDYQELTGTPVVLPEYALYLGHLNAYNRDYWVEVPEGTRGAIKLEGKYYREYQPNQLPEADRAKAVKETLNGEGESYTFSARAVIDRYKNMDMPVAWFLPNDGYGAGYGQADSLEGNIQNLKKFVEYAKQNGIKVGLWTQSDLYDTDPSKAVVLHRNIEKEVADAGIRAIKTDVAWVGPGYSFGLNGVTTGAALLTEKSGENARPFIISLDGWGGTQRGAAIWSGDQVGGEWEYIRFHIPTYIGLGLSGNPNMGSDMDGIFGGGNAIINAREYQWKMFTSIMMNMDGWGANPKTPFAFDDKTTDLNRISLKTKSTLTPYAYSTGHQAAETGKPIVRAMFLDYPSDAINYTKAVQYQYMYGDYFLVAPIYEETAMDSEGNDIRNNIYLPEGVEWIDFYTGEKYEGGRVLNGFDAPLWKIPVFVKNGAIIPMANANNNPSEIDRSNRLVQFYPHKSSEFKLYEDDGTSEGYKTGEVATTIITSQAGDSNTKGTAVLTFGKTSGDFTGFVKEKTTELHVNVSEDVDSVTARIGDRDVTLTRVNSLEDYENGTNVFFYHKNPTMATYGARSEAIQNLTVTMNDLVKIKLEKTDVTQSEVIVTIDGFINKKVDKEVDENLAIPAVPTDLATPVAYVTATDIKVTWTASEGADAYDLRHNGIVYSNIKATEFSFGDLDYGSSHTFEVRAVNAKGASDWSAPLTTQTSQDPWLNAIDIDPAKVETNIRQQPGEGIDKLFNKKKGDMFHSDWNSSVSSDSYIKVDLGGVYDLDYLEYRQRSDGGLNGRVQWTNFWISEDGVNWTPSGGEDWRGDGISKKHVLNAKARYVYMAVTSSYNGFISGEEMLIFKKPGTKMAVPGDINNDGKITEDDKTSFLNYTGLRKSDSDFDYIKHVDVNGNGLIDAQDINVIATQLEGGVTSPQTVAPSGRLYLTADKLTLKAGETAVVTLMADEVANTNALTSTFKIDAGALSVVGNQVTPNTEFTKEAENFSNVKTREGKTDVVFTFVNFGDKPLLSGSGAVATVTLKALSDVTLDFTSNEGILVGNNQAAAKVANEPVRQAVHYTGPATTPTNVTVTRPTQGSLTLTWDNDAQVLRYVVEKEVTAEDGSKSYVEVARVETNSADIYNLLPDTAYNFRVKAVNPLGTSEATELISGRTTVKDVTGRATGITATAEVASQAGQEVSLFVDGSEDTQYHSEWYNTRAVPSSLVLDLGASKELDHLVYVPRRDAGNGTITSLTLQVSEDGETWSAATPVIKWDQNNTDKVALLPVGSQGRYVKVNWLSSVGGFASGQELYVLTKASEVAPNPDPNPTPTPVPEEPAVVEEWIEELYPVPEEPAVVEEWVDELYPVPEEPAVVEEWIDELYPVSEEPAVVEEWIEELYPVAEEPAMVEEWVDELYPVAEEPAVVEEWVDELYPVADDTTVVEDWSEDIAPEVLEATQVVTLTNQVTGVTVHLTVKPSEVAGLRLEVTPTSVTQVAPILDDNLETQDLDIYDIHFVNASGEVVTVEGSRQVILPKRANRDIEAVYYVNPTQEDESLDYTVLSDTSVSVTVDHFSFYTIVYKPLPTTTNSEFVESDYTRGEDIITDAVSYDDYEIVIIVDGQTVQTSHFKNITYDTLLAGLSALAEAKLAEGLSYDSTGYDGQVVTMTFSSGVTAEWVDDAYVSSNAEEATVDTKKAITEVSGEGVDKLKTDTQSKSDTLPAATEVSSQKAQADEKGTLPATGDASAYAYMAFGVASLLGATALGKRRRN</sequence>
<dbReference type="Gene3D" id="1.10.1330.10">
    <property type="entry name" value="Dockerin domain"/>
    <property type="match status" value="1"/>
</dbReference>
<dbReference type="NCBIfam" id="TIGR01167">
    <property type="entry name" value="LPXTG_anchor"/>
    <property type="match status" value="1"/>
</dbReference>
<gene>
    <name evidence="12" type="ORF">ACFORF_04220</name>
</gene>
<dbReference type="InterPro" id="IPR008979">
    <property type="entry name" value="Galactose-bd-like_sf"/>
</dbReference>
<feature type="region of interest" description="Disordered" evidence="6">
    <location>
        <begin position="132"/>
        <end position="155"/>
    </location>
</feature>
<keyword evidence="2" id="KW-0134">Cell wall</keyword>
<keyword evidence="5" id="KW-0572">Peptidoglycan-anchor</keyword>
<feature type="domain" description="F5/8 type C" evidence="9">
    <location>
        <begin position="1873"/>
        <end position="2028"/>
    </location>
</feature>
<dbReference type="CDD" id="cd00063">
    <property type="entry name" value="FN3"/>
    <property type="match status" value="2"/>
</dbReference>
<dbReference type="EMBL" id="JBHRZV010000029">
    <property type="protein sequence ID" value="MFC3927819.1"/>
    <property type="molecule type" value="Genomic_DNA"/>
</dbReference>
<comment type="similarity">
    <text evidence="1">Belongs to the glycosyl hydrolase 31 family.</text>
</comment>
<dbReference type="SUPFAM" id="SSF51445">
    <property type="entry name" value="(Trans)glycosidases"/>
    <property type="match status" value="1"/>
</dbReference>
<evidence type="ECO:0000256" key="2">
    <source>
        <dbReference type="ARBA" id="ARBA00022512"/>
    </source>
</evidence>
<dbReference type="Pfam" id="PF17137">
    <property type="entry name" value="DUF5110"/>
    <property type="match status" value="1"/>
</dbReference>
<dbReference type="SUPFAM" id="SSF63446">
    <property type="entry name" value="Type I dockerin domain"/>
    <property type="match status" value="1"/>
</dbReference>
<reference evidence="13" key="1">
    <citation type="journal article" date="2019" name="Int. J. Syst. Evol. Microbiol.">
        <title>The Global Catalogue of Microorganisms (GCM) 10K type strain sequencing project: providing services to taxonomists for standard genome sequencing and annotation.</title>
        <authorList>
            <consortium name="The Broad Institute Genomics Platform"/>
            <consortium name="The Broad Institute Genome Sequencing Center for Infectious Disease"/>
            <person name="Wu L."/>
            <person name="Ma J."/>
        </authorList>
    </citation>
    <scope>NUCLEOTIDE SEQUENCE [LARGE SCALE GENOMIC DNA]</scope>
    <source>
        <strain evidence="13">CCUG 67170</strain>
    </source>
</reference>
<organism evidence="12 13">
    <name type="scientific">Streptococcus caprae</name>
    <dbReference type="NCBI Taxonomy" id="1640501"/>
    <lineage>
        <taxon>Bacteria</taxon>
        <taxon>Bacillati</taxon>
        <taxon>Bacillota</taxon>
        <taxon>Bacilli</taxon>
        <taxon>Lactobacillales</taxon>
        <taxon>Streptococcaceae</taxon>
        <taxon>Streptococcus</taxon>
    </lineage>
</organism>
<feature type="domain" description="Gram-positive cocci surface proteins LPxTG" evidence="10">
    <location>
        <begin position="2450"/>
        <end position="2481"/>
    </location>
</feature>
<feature type="domain" description="Fibronectin type-III" evidence="11">
    <location>
        <begin position="1354"/>
        <end position="1437"/>
    </location>
</feature>
<keyword evidence="3" id="KW-0964">Secreted</keyword>
<feature type="region of interest" description="Disordered" evidence="6">
    <location>
        <begin position="48"/>
        <end position="120"/>
    </location>
</feature>
<dbReference type="InterPro" id="IPR019931">
    <property type="entry name" value="LPXTG_anchor"/>
</dbReference>
<feature type="chain" id="PRO_5045101897" evidence="8">
    <location>
        <begin position="38"/>
        <end position="2481"/>
    </location>
</feature>
<dbReference type="InterPro" id="IPR000421">
    <property type="entry name" value="FA58C"/>
</dbReference>
<dbReference type="Gene3D" id="2.60.40.1180">
    <property type="entry name" value="Golgi alpha-mannosidase II"/>
    <property type="match status" value="2"/>
</dbReference>
<dbReference type="PANTHER" id="PTHR22762">
    <property type="entry name" value="ALPHA-GLUCOSIDASE"/>
    <property type="match status" value="1"/>
</dbReference>
<name>A0ABV8CV37_9STRE</name>
<dbReference type="Gene3D" id="2.60.40.10">
    <property type="entry name" value="Immunoglobulins"/>
    <property type="match status" value="2"/>
</dbReference>
<dbReference type="Pfam" id="PF00746">
    <property type="entry name" value="Gram_pos_anchor"/>
    <property type="match status" value="1"/>
</dbReference>
<evidence type="ECO:0000313" key="13">
    <source>
        <dbReference type="Proteomes" id="UP001595807"/>
    </source>
</evidence>
<dbReference type="Proteomes" id="UP001595807">
    <property type="component" value="Unassembled WGS sequence"/>
</dbReference>
<dbReference type="NCBIfam" id="TIGR01168">
    <property type="entry name" value="YSIRK_signal"/>
    <property type="match status" value="1"/>
</dbReference>
<feature type="domain" description="F5/8 type C" evidence="9">
    <location>
        <begin position="1478"/>
        <end position="1530"/>
    </location>
</feature>
<evidence type="ECO:0000259" key="9">
    <source>
        <dbReference type="PROSITE" id="PS50022"/>
    </source>
</evidence>
<dbReference type="CDD" id="cd14256">
    <property type="entry name" value="Dockerin_I"/>
    <property type="match status" value="1"/>
</dbReference>
<dbReference type="InterPro" id="IPR000322">
    <property type="entry name" value="Glyco_hydro_31_TIM"/>
</dbReference>
<dbReference type="Pfam" id="PF13802">
    <property type="entry name" value="Gal_mutarotas_2"/>
    <property type="match status" value="1"/>
</dbReference>
<evidence type="ECO:0000259" key="11">
    <source>
        <dbReference type="PROSITE" id="PS50853"/>
    </source>
</evidence>
<dbReference type="PROSITE" id="PS50847">
    <property type="entry name" value="GRAM_POS_ANCHORING"/>
    <property type="match status" value="1"/>
</dbReference>
<dbReference type="InterPro" id="IPR008965">
    <property type="entry name" value="CBM2/CBM3_carb-bd_dom_sf"/>
</dbReference>
<dbReference type="SUPFAM" id="SSF51011">
    <property type="entry name" value="Glycosyl hydrolase domain"/>
    <property type="match status" value="1"/>
</dbReference>
<feature type="compositionally biased region" description="Low complexity" evidence="6">
    <location>
        <begin position="93"/>
        <end position="120"/>
    </location>
</feature>
<dbReference type="PANTHER" id="PTHR22762:SF166">
    <property type="entry name" value="ALPHA-GLUCOSIDASE"/>
    <property type="match status" value="1"/>
</dbReference>
<evidence type="ECO:0000313" key="12">
    <source>
        <dbReference type="EMBL" id="MFC3927819.1"/>
    </source>
</evidence>
<dbReference type="Pfam" id="PF00404">
    <property type="entry name" value="Dockerin_1"/>
    <property type="match status" value="1"/>
</dbReference>
<feature type="signal peptide" evidence="8">
    <location>
        <begin position="1"/>
        <end position="37"/>
    </location>
</feature>
<feature type="domain" description="Fibronectin type-III" evidence="11">
    <location>
        <begin position="1798"/>
        <end position="1889"/>
    </location>
</feature>
<feature type="region of interest" description="Disordered" evidence="6">
    <location>
        <begin position="2419"/>
        <end position="2449"/>
    </location>
</feature>
<keyword evidence="7" id="KW-0812">Transmembrane</keyword>
<dbReference type="InterPro" id="IPR018247">
    <property type="entry name" value="EF_Hand_1_Ca_BS"/>
</dbReference>
<dbReference type="SUPFAM" id="SSF74650">
    <property type="entry name" value="Galactose mutarotase-like"/>
    <property type="match status" value="1"/>
</dbReference>
<evidence type="ECO:0000256" key="4">
    <source>
        <dbReference type="ARBA" id="ARBA00022729"/>
    </source>
</evidence>
<dbReference type="SUPFAM" id="SSF49384">
    <property type="entry name" value="Carbohydrate-binding domain"/>
    <property type="match status" value="1"/>
</dbReference>
<accession>A0ABV8CV37</accession>
<evidence type="ECO:0000256" key="5">
    <source>
        <dbReference type="ARBA" id="ARBA00023088"/>
    </source>
</evidence>
<feature type="transmembrane region" description="Helical" evidence="7">
    <location>
        <begin position="2458"/>
        <end position="2476"/>
    </location>
</feature>
<dbReference type="InterPro" id="IPR011013">
    <property type="entry name" value="Gal_mutarotase_sf_dom"/>
</dbReference>
<keyword evidence="13" id="KW-1185">Reference proteome</keyword>
<keyword evidence="7" id="KW-0472">Membrane</keyword>
<dbReference type="SUPFAM" id="SSF49785">
    <property type="entry name" value="Galactose-binding domain-like"/>
    <property type="match status" value="2"/>
</dbReference>
<dbReference type="InterPro" id="IPR033403">
    <property type="entry name" value="DUF5110"/>
</dbReference>
<dbReference type="InterPro" id="IPR003961">
    <property type="entry name" value="FN3_dom"/>
</dbReference>
<dbReference type="InterPro" id="IPR017853">
    <property type="entry name" value="GH"/>
</dbReference>
<dbReference type="PROSITE" id="PS50853">
    <property type="entry name" value="FN3"/>
    <property type="match status" value="2"/>
</dbReference>
<evidence type="ECO:0000256" key="1">
    <source>
        <dbReference type="ARBA" id="ARBA00007806"/>
    </source>
</evidence>
<evidence type="ECO:0000259" key="10">
    <source>
        <dbReference type="PROSITE" id="PS50847"/>
    </source>
</evidence>
<dbReference type="PROSITE" id="PS00018">
    <property type="entry name" value="EF_HAND_1"/>
    <property type="match status" value="1"/>
</dbReference>
<dbReference type="SMART" id="SM00060">
    <property type="entry name" value="FN3"/>
    <property type="match status" value="2"/>
</dbReference>
<proteinExistence type="inferred from homology"/>
<dbReference type="Gene3D" id="3.20.20.80">
    <property type="entry name" value="Glycosidases"/>
    <property type="match status" value="1"/>
</dbReference>
<dbReference type="CDD" id="cd14752">
    <property type="entry name" value="GH31_N"/>
    <property type="match status" value="1"/>
</dbReference>
<comment type="caution">
    <text evidence="12">The sequence shown here is derived from an EMBL/GenBank/DDBJ whole genome shotgun (WGS) entry which is preliminary data.</text>
</comment>
<dbReference type="InterPro" id="IPR002105">
    <property type="entry name" value="Dockerin_1_rpt"/>
</dbReference>
<dbReference type="InterPro" id="IPR036439">
    <property type="entry name" value="Dockerin_dom_sf"/>
</dbReference>